<feature type="domain" description="BURP" evidence="1">
    <location>
        <begin position="2"/>
        <end position="144"/>
    </location>
</feature>
<dbReference type="AlphaFoldDB" id="A0A835A187"/>
<keyword evidence="3" id="KW-1185">Reference proteome</keyword>
<sequence length="144" mass="15322">MLFAKRTMVPGAVLAEGMTFGAGGNRAPTSRTFAFKKDAEAIPFAYKNITSILRTFRIPSWSKKAEQIAYTLQTCEESAPAGELQTCATSAEAMQEFASAVLGISNPQKLVSVVRGTTEPARYMIAQNGITEIGGGKQQAVVGL</sequence>
<dbReference type="InterPro" id="IPR004873">
    <property type="entry name" value="BURP_dom"/>
</dbReference>
<dbReference type="PANTHER" id="PTHR31236">
    <property type="entry name" value="BURP DOMAIN PROTEIN USPL1-LIKE"/>
    <property type="match status" value="1"/>
</dbReference>
<gene>
    <name evidence="2" type="ORF">HU200_065735</name>
</gene>
<dbReference type="PANTHER" id="PTHR31236:SF27">
    <property type="entry name" value="BURP DOMAIN-CONTAINING PROTEIN 4"/>
    <property type="match status" value="1"/>
</dbReference>
<dbReference type="OrthoDB" id="989869at2759"/>
<name>A0A835A187_9POAL</name>
<evidence type="ECO:0000259" key="1">
    <source>
        <dbReference type="PROSITE" id="PS51277"/>
    </source>
</evidence>
<dbReference type="EMBL" id="JACEFO010002892">
    <property type="protein sequence ID" value="KAF8646516.1"/>
    <property type="molecule type" value="Genomic_DNA"/>
</dbReference>
<dbReference type="Proteomes" id="UP000636709">
    <property type="component" value="Unassembled WGS sequence"/>
</dbReference>
<reference evidence="2" key="1">
    <citation type="submission" date="2020-07" db="EMBL/GenBank/DDBJ databases">
        <title>Genome sequence and genetic diversity analysis of an under-domesticated orphan crop, white fonio (Digitaria exilis).</title>
        <authorList>
            <person name="Bennetzen J.L."/>
            <person name="Chen S."/>
            <person name="Ma X."/>
            <person name="Wang X."/>
            <person name="Yssel A.E.J."/>
            <person name="Chaluvadi S.R."/>
            <person name="Johnson M."/>
            <person name="Gangashetty P."/>
            <person name="Hamidou F."/>
            <person name="Sanogo M.D."/>
            <person name="Zwaenepoel A."/>
            <person name="Wallace J."/>
            <person name="Van De Peer Y."/>
            <person name="Van Deynze A."/>
        </authorList>
    </citation>
    <scope>NUCLEOTIDE SEQUENCE</scope>
    <source>
        <tissue evidence="2">Leaves</tissue>
    </source>
</reference>
<protein>
    <recommendedName>
        <fullName evidence="1">BURP domain-containing protein</fullName>
    </recommendedName>
</protein>
<evidence type="ECO:0000313" key="3">
    <source>
        <dbReference type="Proteomes" id="UP000636709"/>
    </source>
</evidence>
<dbReference type="InterPro" id="IPR044816">
    <property type="entry name" value="BURP"/>
</dbReference>
<organism evidence="2 3">
    <name type="scientific">Digitaria exilis</name>
    <dbReference type="NCBI Taxonomy" id="1010633"/>
    <lineage>
        <taxon>Eukaryota</taxon>
        <taxon>Viridiplantae</taxon>
        <taxon>Streptophyta</taxon>
        <taxon>Embryophyta</taxon>
        <taxon>Tracheophyta</taxon>
        <taxon>Spermatophyta</taxon>
        <taxon>Magnoliopsida</taxon>
        <taxon>Liliopsida</taxon>
        <taxon>Poales</taxon>
        <taxon>Poaceae</taxon>
        <taxon>PACMAD clade</taxon>
        <taxon>Panicoideae</taxon>
        <taxon>Panicodae</taxon>
        <taxon>Paniceae</taxon>
        <taxon>Anthephorinae</taxon>
        <taxon>Digitaria</taxon>
    </lineage>
</organism>
<proteinExistence type="predicted"/>
<accession>A0A835A187</accession>
<dbReference type="Pfam" id="PF03181">
    <property type="entry name" value="BURP"/>
    <property type="match status" value="1"/>
</dbReference>
<dbReference type="PROSITE" id="PS51277">
    <property type="entry name" value="BURP"/>
    <property type="match status" value="1"/>
</dbReference>
<comment type="caution">
    <text evidence="2">The sequence shown here is derived from an EMBL/GenBank/DDBJ whole genome shotgun (WGS) entry which is preliminary data.</text>
</comment>
<evidence type="ECO:0000313" key="2">
    <source>
        <dbReference type="EMBL" id="KAF8646516.1"/>
    </source>
</evidence>